<dbReference type="EMBL" id="KQ971338">
    <property type="protein sequence ID" value="EFA01916.1"/>
    <property type="molecule type" value="Genomic_DNA"/>
</dbReference>
<reference evidence="1 2" key="1">
    <citation type="journal article" date="2008" name="Nature">
        <title>The genome of the model beetle and pest Tribolium castaneum.</title>
        <authorList>
            <consortium name="Tribolium Genome Sequencing Consortium"/>
            <person name="Richards S."/>
            <person name="Gibbs R.A."/>
            <person name="Weinstock G.M."/>
            <person name="Brown S.J."/>
            <person name="Denell R."/>
            <person name="Beeman R.W."/>
            <person name="Gibbs R."/>
            <person name="Beeman R.W."/>
            <person name="Brown S.J."/>
            <person name="Bucher G."/>
            <person name="Friedrich M."/>
            <person name="Grimmelikhuijzen C.J."/>
            <person name="Klingler M."/>
            <person name="Lorenzen M."/>
            <person name="Richards S."/>
            <person name="Roth S."/>
            <person name="Schroder R."/>
            <person name="Tautz D."/>
            <person name="Zdobnov E.M."/>
            <person name="Muzny D."/>
            <person name="Gibbs R.A."/>
            <person name="Weinstock G.M."/>
            <person name="Attaway T."/>
            <person name="Bell S."/>
            <person name="Buhay C.J."/>
            <person name="Chandrabose M.N."/>
            <person name="Chavez D."/>
            <person name="Clerk-Blankenburg K.P."/>
            <person name="Cree A."/>
            <person name="Dao M."/>
            <person name="Davis C."/>
            <person name="Chacko J."/>
            <person name="Dinh H."/>
            <person name="Dugan-Rocha S."/>
            <person name="Fowler G."/>
            <person name="Garner T.T."/>
            <person name="Garnes J."/>
            <person name="Gnirke A."/>
            <person name="Hawes A."/>
            <person name="Hernandez J."/>
            <person name="Hines S."/>
            <person name="Holder M."/>
            <person name="Hume J."/>
            <person name="Jhangiani S.N."/>
            <person name="Joshi V."/>
            <person name="Khan Z.M."/>
            <person name="Jackson L."/>
            <person name="Kovar C."/>
            <person name="Kowis A."/>
            <person name="Lee S."/>
            <person name="Lewis L.R."/>
            <person name="Margolis J."/>
            <person name="Morgan M."/>
            <person name="Nazareth L.V."/>
            <person name="Nguyen N."/>
            <person name="Okwuonu G."/>
            <person name="Parker D."/>
            <person name="Richards S."/>
            <person name="Ruiz S.J."/>
            <person name="Santibanez J."/>
            <person name="Savard J."/>
            <person name="Scherer S.E."/>
            <person name="Schneider B."/>
            <person name="Sodergren E."/>
            <person name="Tautz D."/>
            <person name="Vattahil S."/>
            <person name="Villasana D."/>
            <person name="White C.S."/>
            <person name="Wright R."/>
            <person name="Park Y."/>
            <person name="Beeman R.W."/>
            <person name="Lord J."/>
            <person name="Oppert B."/>
            <person name="Lorenzen M."/>
            <person name="Brown S."/>
            <person name="Wang L."/>
            <person name="Savard J."/>
            <person name="Tautz D."/>
            <person name="Richards S."/>
            <person name="Weinstock G."/>
            <person name="Gibbs R.A."/>
            <person name="Liu Y."/>
            <person name="Worley K."/>
            <person name="Weinstock G."/>
            <person name="Elsik C.G."/>
            <person name="Reese J.T."/>
            <person name="Elhaik E."/>
            <person name="Landan G."/>
            <person name="Graur D."/>
            <person name="Arensburger P."/>
            <person name="Atkinson P."/>
            <person name="Beeman R.W."/>
            <person name="Beidler J."/>
            <person name="Brown S.J."/>
            <person name="Demuth J.P."/>
            <person name="Drury D.W."/>
            <person name="Du Y.Z."/>
            <person name="Fujiwara H."/>
            <person name="Lorenzen M."/>
            <person name="Maselli V."/>
            <person name="Osanai M."/>
            <person name="Park Y."/>
            <person name="Robertson H.M."/>
            <person name="Tu Z."/>
            <person name="Wang J.J."/>
            <person name="Wang S."/>
            <person name="Richards S."/>
            <person name="Song H."/>
            <person name="Zhang L."/>
            <person name="Sodergren E."/>
            <person name="Werner D."/>
            <person name="Stanke M."/>
            <person name="Morgenstern B."/>
            <person name="Solovyev V."/>
            <person name="Kosarev P."/>
            <person name="Brown G."/>
            <person name="Chen H.C."/>
            <person name="Ermolaeva O."/>
            <person name="Hlavina W."/>
            <person name="Kapustin Y."/>
            <person name="Kiryutin B."/>
            <person name="Kitts P."/>
            <person name="Maglott D."/>
            <person name="Pruitt K."/>
            <person name="Sapojnikov V."/>
            <person name="Souvorov A."/>
            <person name="Mackey A.J."/>
            <person name="Waterhouse R.M."/>
            <person name="Wyder S."/>
            <person name="Zdobnov E.M."/>
            <person name="Zdobnov E.M."/>
            <person name="Wyder S."/>
            <person name="Kriventseva E.V."/>
            <person name="Kadowaki T."/>
            <person name="Bork P."/>
            <person name="Aranda M."/>
            <person name="Bao R."/>
            <person name="Beermann A."/>
            <person name="Berns N."/>
            <person name="Bolognesi R."/>
            <person name="Bonneton F."/>
            <person name="Bopp D."/>
            <person name="Brown S.J."/>
            <person name="Bucher G."/>
            <person name="Butts T."/>
            <person name="Chaumot A."/>
            <person name="Denell R.E."/>
            <person name="Ferrier D.E."/>
            <person name="Friedrich M."/>
            <person name="Gordon C.M."/>
            <person name="Jindra M."/>
            <person name="Klingler M."/>
            <person name="Lan Q."/>
            <person name="Lattorff H.M."/>
            <person name="Laudet V."/>
            <person name="von Levetsow C."/>
            <person name="Liu Z."/>
            <person name="Lutz R."/>
            <person name="Lynch J.A."/>
            <person name="da Fonseca R.N."/>
            <person name="Posnien N."/>
            <person name="Reuter R."/>
            <person name="Roth S."/>
            <person name="Savard J."/>
            <person name="Schinko J.B."/>
            <person name="Schmitt C."/>
            <person name="Schoppmeier M."/>
            <person name="Schroder R."/>
            <person name="Shippy T.D."/>
            <person name="Simonnet F."/>
            <person name="Marques-Souza H."/>
            <person name="Tautz D."/>
            <person name="Tomoyasu Y."/>
            <person name="Trauner J."/>
            <person name="Van der Zee M."/>
            <person name="Vervoort M."/>
            <person name="Wittkopp N."/>
            <person name="Wimmer E.A."/>
            <person name="Yang X."/>
            <person name="Jones A.K."/>
            <person name="Sattelle D.B."/>
            <person name="Ebert P.R."/>
            <person name="Nelson D."/>
            <person name="Scott J.G."/>
            <person name="Beeman R.W."/>
            <person name="Muthukrishnan S."/>
            <person name="Kramer K.J."/>
            <person name="Arakane Y."/>
            <person name="Beeman R.W."/>
            <person name="Zhu Q."/>
            <person name="Hogenkamp D."/>
            <person name="Dixit R."/>
            <person name="Oppert B."/>
            <person name="Jiang H."/>
            <person name="Zou Z."/>
            <person name="Marshall J."/>
            <person name="Elpidina E."/>
            <person name="Vinokurov K."/>
            <person name="Oppert C."/>
            <person name="Zou Z."/>
            <person name="Evans J."/>
            <person name="Lu Z."/>
            <person name="Zhao P."/>
            <person name="Sumathipala N."/>
            <person name="Altincicek B."/>
            <person name="Vilcinskas A."/>
            <person name="Williams M."/>
            <person name="Hultmark D."/>
            <person name="Hetru C."/>
            <person name="Jiang H."/>
            <person name="Grimmelikhuijzen C.J."/>
            <person name="Hauser F."/>
            <person name="Cazzamali G."/>
            <person name="Williamson M."/>
            <person name="Park Y."/>
            <person name="Li B."/>
            <person name="Tanaka Y."/>
            <person name="Predel R."/>
            <person name="Neupert S."/>
            <person name="Schachtner J."/>
            <person name="Verleyen P."/>
            <person name="Raible F."/>
            <person name="Bork P."/>
            <person name="Friedrich M."/>
            <person name="Walden K.K."/>
            <person name="Robertson H.M."/>
            <person name="Angeli S."/>
            <person name="Foret S."/>
            <person name="Bucher G."/>
            <person name="Schuetz S."/>
            <person name="Maleszka R."/>
            <person name="Wimmer E.A."/>
            <person name="Beeman R.W."/>
            <person name="Lorenzen M."/>
            <person name="Tomoyasu Y."/>
            <person name="Miller S.C."/>
            <person name="Grossmann D."/>
            <person name="Bucher G."/>
        </authorList>
    </citation>
    <scope>NUCLEOTIDE SEQUENCE [LARGE SCALE GENOMIC DNA]</scope>
    <source>
        <strain evidence="1 2">Georgia GA2</strain>
    </source>
</reference>
<evidence type="ECO:0000313" key="1">
    <source>
        <dbReference type="EMBL" id="EFA01916.1"/>
    </source>
</evidence>
<evidence type="ECO:0000313" key="2">
    <source>
        <dbReference type="Proteomes" id="UP000007266"/>
    </source>
</evidence>
<protein>
    <submittedName>
        <fullName evidence="1">Uncharacterized protein</fullName>
    </submittedName>
</protein>
<proteinExistence type="predicted"/>
<reference evidence="1 2" key="2">
    <citation type="journal article" date="2010" name="Nucleic Acids Res.">
        <title>BeetleBase in 2010: revisions to provide comprehensive genomic information for Tribolium castaneum.</title>
        <authorList>
            <person name="Kim H.S."/>
            <person name="Murphy T."/>
            <person name="Xia J."/>
            <person name="Caragea D."/>
            <person name="Park Y."/>
            <person name="Beeman R.W."/>
            <person name="Lorenzen M.D."/>
            <person name="Butcher S."/>
            <person name="Manak J.R."/>
            <person name="Brown S.J."/>
        </authorList>
    </citation>
    <scope>GENOME REANNOTATION</scope>
    <source>
        <strain evidence="1 2">Georgia GA2</strain>
    </source>
</reference>
<keyword evidence="2" id="KW-1185">Reference proteome</keyword>
<dbReference type="AlphaFoldDB" id="D2A3G3"/>
<sequence length="78" mass="9269">MKFSEWRKDSFGYALNSPRLFTNYRPNKLKMFPIYILIAFECEASTLIHSKLRDDAKLPPVSAFHTKQLAFEFLIRIR</sequence>
<dbReference type="Proteomes" id="UP000007266">
    <property type="component" value="Linkage group 4"/>
</dbReference>
<name>D2A3G3_TRICA</name>
<dbReference type="HOGENOM" id="CLU_2625186_0_0_1"/>
<dbReference type="InParanoid" id="D2A3G3"/>
<accession>D2A3G3</accession>
<organism evidence="1 2">
    <name type="scientific">Tribolium castaneum</name>
    <name type="common">Red flour beetle</name>
    <dbReference type="NCBI Taxonomy" id="7070"/>
    <lineage>
        <taxon>Eukaryota</taxon>
        <taxon>Metazoa</taxon>
        <taxon>Ecdysozoa</taxon>
        <taxon>Arthropoda</taxon>
        <taxon>Hexapoda</taxon>
        <taxon>Insecta</taxon>
        <taxon>Pterygota</taxon>
        <taxon>Neoptera</taxon>
        <taxon>Endopterygota</taxon>
        <taxon>Coleoptera</taxon>
        <taxon>Polyphaga</taxon>
        <taxon>Cucujiformia</taxon>
        <taxon>Tenebrionidae</taxon>
        <taxon>Tenebrionidae incertae sedis</taxon>
        <taxon>Tribolium</taxon>
    </lineage>
</organism>
<gene>
    <name evidence="1" type="primary">GLEAN_07526</name>
    <name evidence="1" type="ORF">TcasGA2_TC007526</name>
</gene>